<dbReference type="OrthoDB" id="89714at2759"/>
<dbReference type="InterPro" id="IPR011009">
    <property type="entry name" value="Kinase-like_dom_sf"/>
</dbReference>
<dbReference type="Pfam" id="PF07714">
    <property type="entry name" value="PK_Tyr_Ser-Thr"/>
    <property type="match status" value="1"/>
</dbReference>
<dbReference type="InterPro" id="IPR000719">
    <property type="entry name" value="Prot_kinase_dom"/>
</dbReference>
<dbReference type="GO" id="GO:0004674">
    <property type="term" value="F:protein serine/threonine kinase activity"/>
    <property type="evidence" value="ECO:0007669"/>
    <property type="project" value="TreeGrafter"/>
</dbReference>
<feature type="domain" description="Protein kinase" evidence="1">
    <location>
        <begin position="1"/>
        <end position="211"/>
    </location>
</feature>
<evidence type="ECO:0000259" key="1">
    <source>
        <dbReference type="PROSITE" id="PS50011"/>
    </source>
</evidence>
<dbReference type="EMBL" id="VJMH01001599">
    <property type="protein sequence ID" value="KAF0711457.1"/>
    <property type="molecule type" value="Genomic_DNA"/>
</dbReference>
<evidence type="ECO:0000313" key="2">
    <source>
        <dbReference type="EMBL" id="KAF0711457.1"/>
    </source>
</evidence>
<dbReference type="PANTHER" id="PTHR44329:SF214">
    <property type="entry name" value="PROTEIN KINASE DOMAIN-CONTAINING PROTEIN"/>
    <property type="match status" value="1"/>
</dbReference>
<proteinExistence type="predicted"/>
<dbReference type="GO" id="GO:0005524">
    <property type="term" value="F:ATP binding"/>
    <property type="evidence" value="ECO:0007669"/>
    <property type="project" value="InterPro"/>
</dbReference>
<accession>A0A6A4ZSP8</accession>
<reference evidence="2" key="1">
    <citation type="submission" date="2019-06" db="EMBL/GenBank/DDBJ databases">
        <title>Genomics analysis of Aphanomyces spp. identifies a new class of oomycete effector associated with host adaptation.</title>
        <authorList>
            <person name="Gaulin E."/>
        </authorList>
    </citation>
    <scope>NUCLEOTIDE SEQUENCE</scope>
    <source>
        <strain evidence="2">CBS 578.67</strain>
    </source>
</reference>
<gene>
    <name evidence="2" type="ORF">As57867_005252</name>
</gene>
<dbReference type="PANTHER" id="PTHR44329">
    <property type="entry name" value="SERINE/THREONINE-PROTEIN KINASE TNNI3K-RELATED"/>
    <property type="match status" value="1"/>
</dbReference>
<dbReference type="AlphaFoldDB" id="A0A6A4ZSP8"/>
<dbReference type="SUPFAM" id="SSF56112">
    <property type="entry name" value="Protein kinase-like (PK-like)"/>
    <property type="match status" value="1"/>
</dbReference>
<protein>
    <recommendedName>
        <fullName evidence="1">Protein kinase domain-containing protein</fullName>
    </recommendedName>
</protein>
<feature type="non-terminal residue" evidence="2">
    <location>
        <position position="1"/>
    </location>
</feature>
<dbReference type="PROSITE" id="PS50011">
    <property type="entry name" value="PROTEIN_KINASE_DOM"/>
    <property type="match status" value="1"/>
</dbReference>
<dbReference type="Gene3D" id="1.10.510.10">
    <property type="entry name" value="Transferase(Phosphotransferase) domain 1"/>
    <property type="match status" value="1"/>
</dbReference>
<sequence length="217" mass="24989">NLVQFIGFCISEKHGLCCVSEYMQGKSLRHLFDNKRQSLSWPKEKIQIAMDIAAATVYLHSLRPRIIYHNIKAEKVLLTNRGVAKLSLHGRICRHERKFEGMTLLYDDIEWSAPEFITENENFDEKVDVYAFGVFLTELDTRDVPFAAEKAAMMMPRTEFAKKIVLGQLRPALSNSCPPCIKHIVNQCLKHDASMRPSSERVLHMLREARLELLDNT</sequence>
<dbReference type="InterPro" id="IPR001245">
    <property type="entry name" value="Ser-Thr/Tyr_kinase_cat_dom"/>
</dbReference>
<dbReference type="InterPro" id="IPR051681">
    <property type="entry name" value="Ser/Thr_Kinases-Pseudokinases"/>
</dbReference>
<organism evidence="2">
    <name type="scientific">Aphanomyces stellatus</name>
    <dbReference type="NCBI Taxonomy" id="120398"/>
    <lineage>
        <taxon>Eukaryota</taxon>
        <taxon>Sar</taxon>
        <taxon>Stramenopiles</taxon>
        <taxon>Oomycota</taxon>
        <taxon>Saprolegniomycetes</taxon>
        <taxon>Saprolegniales</taxon>
        <taxon>Verrucalvaceae</taxon>
        <taxon>Aphanomyces</taxon>
    </lineage>
</organism>
<comment type="caution">
    <text evidence="2">The sequence shown here is derived from an EMBL/GenBank/DDBJ whole genome shotgun (WGS) entry which is preliminary data.</text>
</comment>
<name>A0A6A4ZSP8_9STRA</name>